<proteinExistence type="predicted"/>
<comment type="caution">
    <text evidence="2">Lacks conserved residue(s) required for the propagation of feature annotation.</text>
</comment>
<protein>
    <recommendedName>
        <fullName evidence="4">HECT domain-containing protein</fullName>
    </recommendedName>
</protein>
<keyword evidence="6" id="KW-1185">Reference proteome</keyword>
<accession>A0A2G8KD79</accession>
<dbReference type="InterPro" id="IPR035983">
    <property type="entry name" value="Hect_E3_ubiquitin_ligase"/>
</dbReference>
<dbReference type="InterPro" id="IPR000569">
    <property type="entry name" value="HECT_dom"/>
</dbReference>
<evidence type="ECO:0000256" key="1">
    <source>
        <dbReference type="ARBA" id="ARBA00022786"/>
    </source>
</evidence>
<dbReference type="GO" id="GO:0004842">
    <property type="term" value="F:ubiquitin-protein transferase activity"/>
    <property type="evidence" value="ECO:0007669"/>
    <property type="project" value="InterPro"/>
</dbReference>
<dbReference type="Gene3D" id="3.90.1750.10">
    <property type="entry name" value="Hect, E3 ligase catalytic domains"/>
    <property type="match status" value="1"/>
</dbReference>
<sequence length="226" mass="24386">MAGGGVTGSLTVTFASEDDAFTEGNGAGDYINPSQPTRINHDKPRSAGTMAHPSCGTIVLPSTSKKSGHAAESIGQIVKGGHFVAVRFNPGRKTSATFVYMAEVISVAEEQVVSFPQLEIGNAMEGDDNDTIPDVTDSEDLISRCVEQLGLLAEERRILLSRSTILQDAITMYAIGDLAHHRLLVTFQGDIGEDVGGLSRELFTTFWRAVAPMYFQEYTVLCLTQR</sequence>
<dbReference type="SUPFAM" id="SSF56204">
    <property type="entry name" value="Hect, E3 ligase catalytic domain"/>
    <property type="match status" value="1"/>
</dbReference>
<reference evidence="5 6" key="1">
    <citation type="journal article" date="2017" name="PLoS Biol.">
        <title>The sea cucumber genome provides insights into morphological evolution and visceral regeneration.</title>
        <authorList>
            <person name="Zhang X."/>
            <person name="Sun L."/>
            <person name="Yuan J."/>
            <person name="Sun Y."/>
            <person name="Gao Y."/>
            <person name="Zhang L."/>
            <person name="Li S."/>
            <person name="Dai H."/>
            <person name="Hamel J.F."/>
            <person name="Liu C."/>
            <person name="Yu Y."/>
            <person name="Liu S."/>
            <person name="Lin W."/>
            <person name="Guo K."/>
            <person name="Jin S."/>
            <person name="Xu P."/>
            <person name="Storey K.B."/>
            <person name="Huan P."/>
            <person name="Zhang T."/>
            <person name="Zhou Y."/>
            <person name="Zhang J."/>
            <person name="Lin C."/>
            <person name="Li X."/>
            <person name="Xing L."/>
            <person name="Huo D."/>
            <person name="Sun M."/>
            <person name="Wang L."/>
            <person name="Mercier A."/>
            <person name="Li F."/>
            <person name="Yang H."/>
            <person name="Xiang J."/>
        </authorList>
    </citation>
    <scope>NUCLEOTIDE SEQUENCE [LARGE SCALE GENOMIC DNA]</scope>
    <source>
        <strain evidence="5">Shaxun</strain>
        <tissue evidence="5">Muscle</tissue>
    </source>
</reference>
<evidence type="ECO:0000313" key="6">
    <source>
        <dbReference type="Proteomes" id="UP000230750"/>
    </source>
</evidence>
<gene>
    <name evidence="5" type="ORF">BSL78_17176</name>
</gene>
<dbReference type="Proteomes" id="UP000230750">
    <property type="component" value="Unassembled WGS sequence"/>
</dbReference>
<dbReference type="OrthoDB" id="6157278at2759"/>
<feature type="region of interest" description="Disordered" evidence="3">
    <location>
        <begin position="24"/>
        <end position="48"/>
    </location>
</feature>
<evidence type="ECO:0000313" key="5">
    <source>
        <dbReference type="EMBL" id="PIK45968.1"/>
    </source>
</evidence>
<keyword evidence="1 2" id="KW-0833">Ubl conjugation pathway</keyword>
<evidence type="ECO:0000259" key="4">
    <source>
        <dbReference type="PROSITE" id="PS50237"/>
    </source>
</evidence>
<feature type="domain" description="HECT" evidence="4">
    <location>
        <begin position="174"/>
        <end position="203"/>
    </location>
</feature>
<name>A0A2G8KD79_STIJA</name>
<dbReference type="EMBL" id="MRZV01000673">
    <property type="protein sequence ID" value="PIK45968.1"/>
    <property type="molecule type" value="Genomic_DNA"/>
</dbReference>
<evidence type="ECO:0000256" key="3">
    <source>
        <dbReference type="SAM" id="MobiDB-lite"/>
    </source>
</evidence>
<comment type="caution">
    <text evidence="5">The sequence shown here is derived from an EMBL/GenBank/DDBJ whole genome shotgun (WGS) entry which is preliminary data.</text>
</comment>
<evidence type="ECO:0000256" key="2">
    <source>
        <dbReference type="PROSITE-ProRule" id="PRU00104"/>
    </source>
</evidence>
<organism evidence="5 6">
    <name type="scientific">Stichopus japonicus</name>
    <name type="common">Sea cucumber</name>
    <dbReference type="NCBI Taxonomy" id="307972"/>
    <lineage>
        <taxon>Eukaryota</taxon>
        <taxon>Metazoa</taxon>
        <taxon>Echinodermata</taxon>
        <taxon>Eleutherozoa</taxon>
        <taxon>Echinozoa</taxon>
        <taxon>Holothuroidea</taxon>
        <taxon>Aspidochirotacea</taxon>
        <taxon>Aspidochirotida</taxon>
        <taxon>Stichopodidae</taxon>
        <taxon>Apostichopus</taxon>
    </lineage>
</organism>
<dbReference type="PROSITE" id="PS50237">
    <property type="entry name" value="HECT"/>
    <property type="match status" value="1"/>
</dbReference>
<dbReference type="AlphaFoldDB" id="A0A2G8KD79"/>